<protein>
    <submittedName>
        <fullName evidence="1">Spermidine synthase</fullName>
    </submittedName>
</protein>
<dbReference type="KEGG" id="cdo:CDOO_05345"/>
<name>A0A097IF43_9CORY</name>
<dbReference type="Gene3D" id="3.40.50.150">
    <property type="entry name" value="Vaccinia Virus protein VP39"/>
    <property type="match status" value="1"/>
</dbReference>
<reference evidence="1 2" key="1">
    <citation type="submission" date="2013-09" db="EMBL/GenBank/DDBJ databases">
        <title>Complete genome sequence of Corynebacterium doosanense CAU 212(T) (=DSM 45436(T)), isolated from activated sludge.</title>
        <authorList>
            <person name="Schaffert L."/>
            <person name="Albersmeier A."/>
            <person name="Kalinowski J."/>
            <person name="Ruckert C."/>
        </authorList>
    </citation>
    <scope>NUCLEOTIDE SEQUENCE [LARGE SCALE GENOMIC DNA]</scope>
    <source>
        <strain evidence="1 2">CAU 212</strain>
    </source>
</reference>
<evidence type="ECO:0000313" key="1">
    <source>
        <dbReference type="EMBL" id="AIT60740.1"/>
    </source>
</evidence>
<dbReference type="NCBIfam" id="NF037959">
    <property type="entry name" value="MFS_SpdSyn"/>
    <property type="match status" value="1"/>
</dbReference>
<dbReference type="OrthoDB" id="8221452at2"/>
<dbReference type="RefSeq" id="WP_018022673.1">
    <property type="nucleotide sequence ID" value="NZ_AQUX01000010.1"/>
</dbReference>
<organism evidence="1 2">
    <name type="scientific">Corynebacterium doosanense CAU 212 = DSM 45436</name>
    <dbReference type="NCBI Taxonomy" id="558173"/>
    <lineage>
        <taxon>Bacteria</taxon>
        <taxon>Bacillati</taxon>
        <taxon>Actinomycetota</taxon>
        <taxon>Actinomycetes</taxon>
        <taxon>Mycobacteriales</taxon>
        <taxon>Corynebacteriaceae</taxon>
        <taxon>Corynebacterium</taxon>
    </lineage>
</organism>
<keyword evidence="2" id="KW-1185">Reference proteome</keyword>
<dbReference type="AlphaFoldDB" id="A0A097IF43"/>
<dbReference type="Proteomes" id="UP000029914">
    <property type="component" value="Chromosome"/>
</dbReference>
<evidence type="ECO:0000313" key="2">
    <source>
        <dbReference type="Proteomes" id="UP000029914"/>
    </source>
</evidence>
<dbReference type="EMBL" id="CP006764">
    <property type="protein sequence ID" value="AIT60740.1"/>
    <property type="molecule type" value="Genomic_DNA"/>
</dbReference>
<gene>
    <name evidence="1" type="ORF">CDOO_05345</name>
</gene>
<accession>A0A097IF43</accession>
<dbReference type="HOGENOM" id="CLU_068637_0_0_11"/>
<dbReference type="InterPro" id="IPR029063">
    <property type="entry name" value="SAM-dependent_MTases_sf"/>
</dbReference>
<dbReference type="SUPFAM" id="SSF53335">
    <property type="entry name" value="S-adenosyl-L-methionine-dependent methyltransferases"/>
    <property type="match status" value="1"/>
</dbReference>
<proteinExistence type="predicted"/>
<dbReference type="eggNOG" id="COG0421">
    <property type="taxonomic scope" value="Bacteria"/>
</dbReference>
<dbReference type="STRING" id="558173.CDOO_05345"/>
<sequence>MPRADKPRAPKARIEGTYDIDTGTARVAADPERDGAYVLEVNGVPSSHIILGAPRVLTFEYMSWVVAAIKSQPAQPQSIVHLGGAACALARYFADVYPASRNTVIELDGKLAAYVREWFDIPASVEIVVAEARSATHALHPRGSDVIIRDVFAGGTTPPHLVTVEFLQAAYDAAGLYLANCGAFPGLQSTRRELAGMLEVFAHVAVISEPAILAGEKYGNLVMIGSDSPLPLIDVPAPAAVKYTEWVRDLVGNARPYRD</sequence>